<protein>
    <submittedName>
        <fullName evidence="1">Uncharacterized protein</fullName>
    </submittedName>
</protein>
<evidence type="ECO:0000313" key="1">
    <source>
        <dbReference type="EMBL" id="OGG60058.1"/>
    </source>
</evidence>
<dbReference type="EMBL" id="MFLD01000021">
    <property type="protein sequence ID" value="OGG60058.1"/>
    <property type="molecule type" value="Genomic_DNA"/>
</dbReference>
<proteinExistence type="predicted"/>
<sequence>MRRLPQELPQAKNVYNLKDFRKLTPPQRIGLAPVEVCITKLGQPLGVSIPVAILANAMENEQAILEAYLAEFNIDAGKFDAETNKRGLFLELPADNIQRVLIKDAIFRLLGVSQENRHNLFGSCNKHYKSLSTVYKEAEREIEDKRELFPFTNSGYFPDIQKYLAEIEQLSNIKAEKIFKKGFAPPMFSWTAKTISTKPFLLEEALSMILLALKGEKNAHKIADEHKRPTGLVHTLLKNENKSPLSPEMFTLVNKLVKKGE</sequence>
<dbReference type="AlphaFoldDB" id="A0A1F6DF53"/>
<reference evidence="1 2" key="1">
    <citation type="journal article" date="2016" name="Nat. Commun.">
        <title>Thousands of microbial genomes shed light on interconnected biogeochemical processes in an aquifer system.</title>
        <authorList>
            <person name="Anantharaman K."/>
            <person name="Brown C.T."/>
            <person name="Hug L.A."/>
            <person name="Sharon I."/>
            <person name="Castelle C.J."/>
            <person name="Probst A.J."/>
            <person name="Thomas B.C."/>
            <person name="Singh A."/>
            <person name="Wilkins M.J."/>
            <person name="Karaoz U."/>
            <person name="Brodie E.L."/>
            <person name="Williams K.H."/>
            <person name="Hubbard S.S."/>
            <person name="Banfield J.F."/>
        </authorList>
    </citation>
    <scope>NUCLEOTIDE SEQUENCE [LARGE SCALE GENOMIC DNA]</scope>
</reference>
<gene>
    <name evidence="1" type="ORF">A3C86_03200</name>
</gene>
<comment type="caution">
    <text evidence="1">The sequence shown here is derived from an EMBL/GenBank/DDBJ whole genome shotgun (WGS) entry which is preliminary data.</text>
</comment>
<accession>A0A1F6DF53</accession>
<organism evidence="1 2">
    <name type="scientific">Candidatus Kaiserbacteria bacterium RIFCSPHIGHO2_02_FULL_49_16</name>
    <dbReference type="NCBI Taxonomy" id="1798490"/>
    <lineage>
        <taxon>Bacteria</taxon>
        <taxon>Candidatus Kaiseribacteriota</taxon>
    </lineage>
</organism>
<name>A0A1F6DF53_9BACT</name>
<dbReference type="Proteomes" id="UP000178042">
    <property type="component" value="Unassembled WGS sequence"/>
</dbReference>
<evidence type="ECO:0000313" key="2">
    <source>
        <dbReference type="Proteomes" id="UP000178042"/>
    </source>
</evidence>